<name>A8ZUU1_DESOH</name>
<evidence type="ECO:0000313" key="3">
    <source>
        <dbReference type="Proteomes" id="UP000008561"/>
    </source>
</evidence>
<dbReference type="STRING" id="96561.Dole_0694"/>
<feature type="domain" description="LysM" evidence="1">
    <location>
        <begin position="550"/>
        <end position="594"/>
    </location>
</feature>
<sequence length="595" mass="66085">MPRPVFKSVVFILILTLTGTGCLSTLSEKTGGFPFTRKTPVVCEADTAEAVDGPVDVTLSAEAPDQILEATEPAGEVNETQKAMDEALDLCKVSQDFWQKGEFDNAIQALDQAYALMLKGDVESDVQLLQQKEDIRFLISKRILEIYTSRTTVVNGAHNAIPVTINREVQKEIDLFTTGPERSFFIASYQRSGKYRPHILKKLAEAGLPAELSWLPLIESGFKTNALSKARALGLWQFIPSTGYKFGLERNLYVDQRLDPERATDAAIDYLTALHRIFGDWATALAAYNCGEGKVLQVIRDQRVNYLDNFWDLYHRLPRETARYVPRFLATLHIVSNLEKYGMDTVVPEDPISYEVVETARQVHLKKIAEATGIAYDLLNELNPELRQNILPPSAYPLRVPAEKSEAVVASINSLPVTEPAQTQFAYHRVRSGETLSTIARRYRTSVSNIARANNIYKRNFIVAGKILKIPLSSNWVATKTQKFEKASEIPASHRVRSGESLWILANRYSTTVNAIQRLNGLSGTSLRVGQVLKIPGGGAAPATAAGDGKTYTVRAGDSPFTIARSHNIPLNRFLQINNLSTRSTIYPGQQVCLE</sequence>
<dbReference type="InterPro" id="IPR023346">
    <property type="entry name" value="Lysozyme-like_dom_sf"/>
</dbReference>
<dbReference type="SUPFAM" id="SSF53955">
    <property type="entry name" value="Lysozyme-like"/>
    <property type="match status" value="1"/>
</dbReference>
<feature type="domain" description="LysM" evidence="1">
    <location>
        <begin position="492"/>
        <end position="535"/>
    </location>
</feature>
<feature type="domain" description="LysM" evidence="1">
    <location>
        <begin position="426"/>
        <end position="470"/>
    </location>
</feature>
<dbReference type="eggNOG" id="COG0741">
    <property type="taxonomic scope" value="Bacteria"/>
</dbReference>
<dbReference type="Pfam" id="PF01464">
    <property type="entry name" value="SLT"/>
    <property type="match status" value="1"/>
</dbReference>
<proteinExistence type="predicted"/>
<protein>
    <submittedName>
        <fullName evidence="2">Lytic transglycosylase catalytic</fullName>
    </submittedName>
</protein>
<dbReference type="Pfam" id="PF01476">
    <property type="entry name" value="LysM"/>
    <property type="match status" value="3"/>
</dbReference>
<dbReference type="Proteomes" id="UP000008561">
    <property type="component" value="Chromosome"/>
</dbReference>
<dbReference type="PANTHER" id="PTHR33734:SF22">
    <property type="entry name" value="MEMBRANE-BOUND LYTIC MUREIN TRANSGLYCOSYLASE D"/>
    <property type="match status" value="1"/>
</dbReference>
<dbReference type="OrthoDB" id="9815002at2"/>
<dbReference type="eggNOG" id="COG1388">
    <property type="taxonomic scope" value="Bacteria"/>
</dbReference>
<dbReference type="InterPro" id="IPR008258">
    <property type="entry name" value="Transglycosylase_SLT_dom_1"/>
</dbReference>
<dbReference type="CDD" id="cd16894">
    <property type="entry name" value="MltD-like"/>
    <property type="match status" value="1"/>
</dbReference>
<dbReference type="InterPro" id="IPR018392">
    <property type="entry name" value="LysM"/>
</dbReference>
<dbReference type="EMBL" id="CP000859">
    <property type="protein sequence ID" value="ABW66504.1"/>
    <property type="molecule type" value="Genomic_DNA"/>
</dbReference>
<dbReference type="Gene3D" id="3.10.350.10">
    <property type="entry name" value="LysM domain"/>
    <property type="match status" value="3"/>
</dbReference>
<dbReference type="PANTHER" id="PTHR33734">
    <property type="entry name" value="LYSM DOMAIN-CONTAINING GPI-ANCHORED PROTEIN 2"/>
    <property type="match status" value="1"/>
</dbReference>
<dbReference type="PROSITE" id="PS51257">
    <property type="entry name" value="PROKAR_LIPOPROTEIN"/>
    <property type="match status" value="1"/>
</dbReference>
<dbReference type="PROSITE" id="PS51782">
    <property type="entry name" value="LYSM"/>
    <property type="match status" value="3"/>
</dbReference>
<accession>A8ZUU1</accession>
<dbReference type="InterPro" id="IPR036779">
    <property type="entry name" value="LysM_dom_sf"/>
</dbReference>
<dbReference type="GO" id="GO:0008932">
    <property type="term" value="F:lytic endotransglycosylase activity"/>
    <property type="evidence" value="ECO:0007669"/>
    <property type="project" value="TreeGrafter"/>
</dbReference>
<dbReference type="Gene3D" id="1.10.530.10">
    <property type="match status" value="1"/>
</dbReference>
<dbReference type="CDD" id="cd00118">
    <property type="entry name" value="LysM"/>
    <property type="match status" value="3"/>
</dbReference>
<reference evidence="2 3" key="1">
    <citation type="submission" date="2007-10" db="EMBL/GenBank/DDBJ databases">
        <title>Complete sequence of Desulfococcus oleovorans Hxd3.</title>
        <authorList>
            <consortium name="US DOE Joint Genome Institute"/>
            <person name="Copeland A."/>
            <person name="Lucas S."/>
            <person name="Lapidus A."/>
            <person name="Barry K."/>
            <person name="Glavina del Rio T."/>
            <person name="Dalin E."/>
            <person name="Tice H."/>
            <person name="Pitluck S."/>
            <person name="Kiss H."/>
            <person name="Brettin T."/>
            <person name="Bruce D."/>
            <person name="Detter J.C."/>
            <person name="Han C."/>
            <person name="Schmutz J."/>
            <person name="Larimer F."/>
            <person name="Land M."/>
            <person name="Hauser L."/>
            <person name="Kyrpides N."/>
            <person name="Kim E."/>
            <person name="Wawrik B."/>
            <person name="Richardson P."/>
        </authorList>
    </citation>
    <scope>NUCLEOTIDE SEQUENCE [LARGE SCALE GENOMIC DNA]</scope>
    <source>
        <strain evidence="3">DSM 6200 / JCM 39069 / Hxd3</strain>
    </source>
</reference>
<evidence type="ECO:0000259" key="1">
    <source>
        <dbReference type="PROSITE" id="PS51782"/>
    </source>
</evidence>
<gene>
    <name evidence="2" type="ordered locus">Dole_0694</name>
</gene>
<dbReference type="SMART" id="SM00257">
    <property type="entry name" value="LysM"/>
    <property type="match status" value="3"/>
</dbReference>
<keyword evidence="3" id="KW-1185">Reference proteome</keyword>
<dbReference type="CAZy" id="GH23">
    <property type="family name" value="Glycoside Hydrolase Family 23"/>
</dbReference>
<dbReference type="AlphaFoldDB" id="A8ZUU1"/>
<organism evidence="2 3">
    <name type="scientific">Desulfosudis oleivorans (strain DSM 6200 / JCM 39069 / Hxd3)</name>
    <name type="common">Desulfococcus oleovorans</name>
    <dbReference type="NCBI Taxonomy" id="96561"/>
    <lineage>
        <taxon>Bacteria</taxon>
        <taxon>Pseudomonadati</taxon>
        <taxon>Thermodesulfobacteriota</taxon>
        <taxon>Desulfobacteria</taxon>
        <taxon>Desulfobacterales</taxon>
        <taxon>Desulfosudaceae</taxon>
        <taxon>Desulfosudis</taxon>
    </lineage>
</organism>
<dbReference type="SUPFAM" id="SSF54106">
    <property type="entry name" value="LysM domain"/>
    <property type="match status" value="3"/>
</dbReference>
<dbReference type="CAZy" id="CBM50">
    <property type="family name" value="Carbohydrate-Binding Module Family 50"/>
</dbReference>
<dbReference type="KEGG" id="dol:Dole_0694"/>
<dbReference type="RefSeq" id="WP_012174123.1">
    <property type="nucleotide sequence ID" value="NC_009943.1"/>
</dbReference>
<dbReference type="HOGENOM" id="CLU_009520_1_3_7"/>
<evidence type="ECO:0000313" key="2">
    <source>
        <dbReference type="EMBL" id="ABW66504.1"/>
    </source>
</evidence>